<dbReference type="AlphaFoldDB" id="A0AAV0QEC0"/>
<name>A0AAV0QEC0_9ROSI</name>
<dbReference type="Proteomes" id="UP001154282">
    <property type="component" value="Unassembled WGS sequence"/>
</dbReference>
<evidence type="ECO:0000313" key="2">
    <source>
        <dbReference type="Proteomes" id="UP001154282"/>
    </source>
</evidence>
<comment type="caution">
    <text evidence="1">The sequence shown here is derived from an EMBL/GenBank/DDBJ whole genome shotgun (WGS) entry which is preliminary data.</text>
</comment>
<keyword evidence="2" id="KW-1185">Reference proteome</keyword>
<proteinExistence type="predicted"/>
<reference evidence="1" key="1">
    <citation type="submission" date="2022-08" db="EMBL/GenBank/DDBJ databases">
        <authorList>
            <person name="Gutierrez-Valencia J."/>
        </authorList>
    </citation>
    <scope>NUCLEOTIDE SEQUENCE</scope>
</reference>
<evidence type="ECO:0000313" key="1">
    <source>
        <dbReference type="EMBL" id="CAI0543186.1"/>
    </source>
</evidence>
<protein>
    <submittedName>
        <fullName evidence="1">Uncharacterized protein</fullName>
    </submittedName>
</protein>
<dbReference type="EMBL" id="CAMGYJ010000009">
    <property type="protein sequence ID" value="CAI0543186.1"/>
    <property type="molecule type" value="Genomic_DNA"/>
</dbReference>
<organism evidence="1 2">
    <name type="scientific">Linum tenue</name>
    <dbReference type="NCBI Taxonomy" id="586396"/>
    <lineage>
        <taxon>Eukaryota</taxon>
        <taxon>Viridiplantae</taxon>
        <taxon>Streptophyta</taxon>
        <taxon>Embryophyta</taxon>
        <taxon>Tracheophyta</taxon>
        <taxon>Spermatophyta</taxon>
        <taxon>Magnoliopsida</taxon>
        <taxon>eudicotyledons</taxon>
        <taxon>Gunneridae</taxon>
        <taxon>Pentapetalae</taxon>
        <taxon>rosids</taxon>
        <taxon>fabids</taxon>
        <taxon>Malpighiales</taxon>
        <taxon>Linaceae</taxon>
        <taxon>Linum</taxon>
    </lineage>
</organism>
<sequence>MSMESPRLAAMAPCTLAVEEEGFCVILATVEVGMGKRLAPAVGMGDGLAVVVVGKETAVVYRVGLLVAQGVDFPHTAAEVEETGRGR</sequence>
<feature type="non-terminal residue" evidence="1">
    <location>
        <position position="87"/>
    </location>
</feature>
<accession>A0AAV0QEC0</accession>
<gene>
    <name evidence="1" type="ORF">LITE_LOCUS42758</name>
</gene>